<dbReference type="GO" id="GO:0006629">
    <property type="term" value="P:lipid metabolic process"/>
    <property type="evidence" value="ECO:0007669"/>
    <property type="project" value="TreeGrafter"/>
</dbReference>
<dbReference type="eggNOG" id="COG2755">
    <property type="taxonomic scope" value="Bacteria"/>
</dbReference>
<feature type="disulfide bond" evidence="2">
    <location>
        <begin position="142"/>
        <end position="154"/>
    </location>
</feature>
<dbReference type="AlphaFoldDB" id="W7IG66"/>
<keyword evidence="5" id="KW-1185">Reference proteome</keyword>
<dbReference type="InterPro" id="IPR037460">
    <property type="entry name" value="SEST-like"/>
</dbReference>
<evidence type="ECO:0000256" key="2">
    <source>
        <dbReference type="PIRSR" id="PIRSR637460-2"/>
    </source>
</evidence>
<dbReference type="PANTHER" id="PTHR37981">
    <property type="entry name" value="LIPASE 2"/>
    <property type="match status" value="1"/>
</dbReference>
<sequence length="340" mass="36077">MLLLVVLLVGSFLVIGGPDDPPAPRPPDGAPRVVVAMGDSTVSGEGAGDYEEGTDGEDGDWCHRSANASIHHTGLTDVVEAVNLACSGAPSAQVGLGDTEQYTEGSQAQRLRAVARDKRVVAIQVAVGANDDPGFSHVLDGCVQAWFDRGKPGCATTNDDWQSKVDKMVTKATRALADIRSVMLDAGYQPTDYALVLQSYAAPVAPGARPELLNLNGCPLRAEDLRWVSETAVPVITEGVRRVAGEADARFLDLSRAGVGREACSRTDPGQEWFARLAVRWSDLQDDDRAGHALQESFHPNAAGHAEFGRCLGEFLRTTDRAAACLPGADGRLHPAPTKF</sequence>
<dbReference type="Proteomes" id="UP000019277">
    <property type="component" value="Unassembled WGS sequence"/>
</dbReference>
<accession>W7IG66</accession>
<name>W7IG66_9PSEU</name>
<protein>
    <recommendedName>
        <fullName evidence="3">SGNH hydrolase-type esterase domain-containing protein</fullName>
    </recommendedName>
</protein>
<dbReference type="Gene3D" id="3.40.50.1110">
    <property type="entry name" value="SGNH hydrolase"/>
    <property type="match status" value="1"/>
</dbReference>
<reference evidence="4 5" key="1">
    <citation type="journal article" date="2014" name="Genome Announc.">
        <title>Draft Genome Sequence of the Antitrypanosomally Active Sponge-Associated Bacterium Actinokineospora sp. Strain EG49.</title>
        <authorList>
            <person name="Harjes J."/>
            <person name="Ryu T."/>
            <person name="Abdelmohsen U.R."/>
            <person name="Moitinho-Silva L."/>
            <person name="Horn H."/>
            <person name="Ravasi T."/>
            <person name="Hentschel U."/>
        </authorList>
    </citation>
    <scope>NUCLEOTIDE SEQUENCE [LARGE SCALE GENOMIC DNA]</scope>
    <source>
        <strain evidence="4 5">EG49</strain>
    </source>
</reference>
<dbReference type="Pfam" id="PF13472">
    <property type="entry name" value="Lipase_GDSL_2"/>
    <property type="match status" value="1"/>
</dbReference>
<dbReference type="InterPro" id="IPR036514">
    <property type="entry name" value="SGNH_hydro_sf"/>
</dbReference>
<proteinExistence type="predicted"/>
<evidence type="ECO:0000256" key="1">
    <source>
        <dbReference type="PIRSR" id="PIRSR637460-1"/>
    </source>
</evidence>
<feature type="active site" evidence="1">
    <location>
        <position position="299"/>
    </location>
</feature>
<feature type="domain" description="SGNH hydrolase-type esterase" evidence="3">
    <location>
        <begin position="36"/>
        <end position="306"/>
    </location>
</feature>
<comment type="caution">
    <text evidence="4">The sequence shown here is derived from an EMBL/GenBank/DDBJ whole genome shotgun (WGS) entry which is preliminary data.</text>
</comment>
<dbReference type="PANTHER" id="PTHR37981:SF1">
    <property type="entry name" value="SGNH HYDROLASE-TYPE ESTERASE DOMAIN-CONTAINING PROTEIN"/>
    <property type="match status" value="1"/>
</dbReference>
<evidence type="ECO:0000259" key="3">
    <source>
        <dbReference type="Pfam" id="PF13472"/>
    </source>
</evidence>
<dbReference type="InterPro" id="IPR013830">
    <property type="entry name" value="SGNH_hydro"/>
</dbReference>
<evidence type="ECO:0000313" key="4">
    <source>
        <dbReference type="EMBL" id="EWC59890.1"/>
    </source>
</evidence>
<dbReference type="GO" id="GO:0016788">
    <property type="term" value="F:hydrolase activity, acting on ester bonds"/>
    <property type="evidence" value="ECO:0007669"/>
    <property type="project" value="InterPro"/>
</dbReference>
<dbReference type="PATRIC" id="fig|909613.9.peg.4891"/>
<organism evidence="4 5">
    <name type="scientific">Actinokineospora spheciospongiae</name>
    <dbReference type="NCBI Taxonomy" id="909613"/>
    <lineage>
        <taxon>Bacteria</taxon>
        <taxon>Bacillati</taxon>
        <taxon>Actinomycetota</taxon>
        <taxon>Actinomycetes</taxon>
        <taxon>Pseudonocardiales</taxon>
        <taxon>Pseudonocardiaceae</taxon>
        <taxon>Actinokineospora</taxon>
    </lineage>
</organism>
<dbReference type="SUPFAM" id="SSF52266">
    <property type="entry name" value="SGNH hydrolase"/>
    <property type="match status" value="1"/>
</dbReference>
<keyword evidence="2" id="KW-1015">Disulfide bond</keyword>
<dbReference type="STRING" id="909613.UO65_4893"/>
<feature type="active site" description="Nucleophile" evidence="1">
    <location>
        <position position="40"/>
    </location>
</feature>
<gene>
    <name evidence="4" type="ORF">UO65_4893</name>
</gene>
<feature type="disulfide bond" evidence="2">
    <location>
        <begin position="62"/>
        <end position="86"/>
    </location>
</feature>
<evidence type="ECO:0000313" key="5">
    <source>
        <dbReference type="Proteomes" id="UP000019277"/>
    </source>
</evidence>
<dbReference type="EMBL" id="AYXG01000184">
    <property type="protein sequence ID" value="EWC59890.1"/>
    <property type="molecule type" value="Genomic_DNA"/>
</dbReference>